<dbReference type="Proteomes" id="UP000309872">
    <property type="component" value="Unassembled WGS sequence"/>
</dbReference>
<evidence type="ECO:0000313" key="1">
    <source>
        <dbReference type="EMBL" id="TJY63733.1"/>
    </source>
</evidence>
<dbReference type="EMBL" id="SUKA01000005">
    <property type="protein sequence ID" value="TJY63733.1"/>
    <property type="molecule type" value="Genomic_DNA"/>
</dbReference>
<organism evidence="1 2">
    <name type="scientific">Sphingobacterium alkalisoli</name>
    <dbReference type="NCBI Taxonomy" id="1874115"/>
    <lineage>
        <taxon>Bacteria</taxon>
        <taxon>Pseudomonadati</taxon>
        <taxon>Bacteroidota</taxon>
        <taxon>Sphingobacteriia</taxon>
        <taxon>Sphingobacteriales</taxon>
        <taxon>Sphingobacteriaceae</taxon>
        <taxon>Sphingobacterium</taxon>
    </lineage>
</organism>
<sequence>MRIICIYISLFFIPNYILAQKQNPHHVSDSFLLTSGQKSSEPLYFIDNIVYKGNLTTINPDSIKAGFMEGDSSYVARVYGKYADTSLIRDYYGTQRNNGIVFLFTKEKVHYVTKKKLERCLKNRKCKILFKIDNDPLTDSYRKLNIDKIKMIKDFYLTHWDTGAVDTFTLFLINSKK</sequence>
<name>A0A4U0GX83_9SPHI</name>
<reference evidence="1 2" key="1">
    <citation type="submission" date="2019-04" db="EMBL/GenBank/DDBJ databases">
        <title>Sphingobacterium olei sp. nov., isolated from oil-contaminated soil.</title>
        <authorList>
            <person name="Liu B."/>
        </authorList>
    </citation>
    <scope>NUCLEOTIDE SEQUENCE [LARGE SCALE GENOMIC DNA]</scope>
    <source>
        <strain evidence="1 2">Y3L14</strain>
    </source>
</reference>
<dbReference type="RefSeq" id="WP_136821725.1">
    <property type="nucleotide sequence ID" value="NZ_SUKA01000005.1"/>
</dbReference>
<proteinExistence type="predicted"/>
<evidence type="ECO:0000313" key="2">
    <source>
        <dbReference type="Proteomes" id="UP000309872"/>
    </source>
</evidence>
<gene>
    <name evidence="1" type="ORF">FAZ19_15800</name>
</gene>
<protein>
    <submittedName>
        <fullName evidence="1">Uncharacterized protein</fullName>
    </submittedName>
</protein>
<dbReference type="AlphaFoldDB" id="A0A4U0GX83"/>
<accession>A0A4U0GX83</accession>
<dbReference type="OrthoDB" id="9886187at2"/>
<keyword evidence="2" id="KW-1185">Reference proteome</keyword>
<comment type="caution">
    <text evidence="1">The sequence shown here is derived from an EMBL/GenBank/DDBJ whole genome shotgun (WGS) entry which is preliminary data.</text>
</comment>